<dbReference type="InterPro" id="IPR029058">
    <property type="entry name" value="AB_hydrolase_fold"/>
</dbReference>
<proteinExistence type="predicted"/>
<dbReference type="Proteomes" id="UP000614601">
    <property type="component" value="Unassembled WGS sequence"/>
</dbReference>
<accession>A0A811L9U5</accession>
<feature type="domain" description="Carboxylesterase type B" evidence="1">
    <location>
        <begin position="16"/>
        <end position="539"/>
    </location>
</feature>
<dbReference type="SUPFAM" id="SSF53474">
    <property type="entry name" value="alpha/beta-Hydrolases"/>
    <property type="match status" value="1"/>
</dbReference>
<evidence type="ECO:0000313" key="3">
    <source>
        <dbReference type="Proteomes" id="UP000614601"/>
    </source>
</evidence>
<dbReference type="AlphaFoldDB" id="A0A811L9U5"/>
<dbReference type="Pfam" id="PF00135">
    <property type="entry name" value="COesterase"/>
    <property type="match status" value="1"/>
</dbReference>
<keyword evidence="3" id="KW-1185">Reference proteome</keyword>
<dbReference type="OrthoDB" id="6846267at2759"/>
<organism evidence="2 3">
    <name type="scientific">Bursaphelenchus okinawaensis</name>
    <dbReference type="NCBI Taxonomy" id="465554"/>
    <lineage>
        <taxon>Eukaryota</taxon>
        <taxon>Metazoa</taxon>
        <taxon>Ecdysozoa</taxon>
        <taxon>Nematoda</taxon>
        <taxon>Chromadorea</taxon>
        <taxon>Rhabditida</taxon>
        <taxon>Tylenchina</taxon>
        <taxon>Tylenchomorpha</taxon>
        <taxon>Aphelenchoidea</taxon>
        <taxon>Aphelenchoididae</taxon>
        <taxon>Bursaphelenchus</taxon>
    </lineage>
</organism>
<gene>
    <name evidence="2" type="ORF">BOKJ2_LOCUS11350</name>
</gene>
<reference evidence="2" key="1">
    <citation type="submission" date="2020-09" db="EMBL/GenBank/DDBJ databases">
        <authorList>
            <person name="Kikuchi T."/>
        </authorList>
    </citation>
    <scope>NUCLEOTIDE SEQUENCE</scope>
    <source>
        <strain evidence="2">SH1</strain>
    </source>
</reference>
<dbReference type="InterPro" id="IPR002018">
    <property type="entry name" value="CarbesteraseB"/>
</dbReference>
<dbReference type="EMBL" id="CAJFDH010000005">
    <property type="protein sequence ID" value="CAD5224981.1"/>
    <property type="molecule type" value="Genomic_DNA"/>
</dbReference>
<dbReference type="Proteomes" id="UP000783686">
    <property type="component" value="Unassembled WGS sequence"/>
</dbReference>
<dbReference type="Gene3D" id="3.40.50.1820">
    <property type="entry name" value="alpha/beta hydrolase"/>
    <property type="match status" value="1"/>
</dbReference>
<sequence>MLLLLLISTVSALSSDPVLETHVGNFVGKTLEFGNGIKVDAFYGVPFAKPPVNDLRFEKPQDVEFVKEREAKTLPKVCIQQDYENALDMSEDCLYMNVFRPHESSVNKKGYPGLFFIHGGNFQVGSSHIHSTEYVAEHYVSQGIVVIVPQYRLGLFGFASTGPEQFAGNYGLWDLRRALLFVRKNANNLYLDASKITVGGHNAGAAATSALSVSEHTRDLFLQSLQLSGSIFAEWTLSNRPVIQTEKIVEILKCNDQSSASIKKCLRKKSVRELEVAAVKAHSVEGEINSFDFTPRLDADFFTSDIGHLIETSKPKSTLFSLTENEGLLYSIYYSHATEMFPHTLSAEKKSKFGLRDFIRFVKEVIAPENVFGNKHKQVTDKIIDFYLKSKPKEEHNRKFYIEMYAKLIGDIMFVMPQLLELRHKTEAGWALYNILNVHNEFITKNLRHLEVHNTTHSIEFAYLFGKGVMGEHKFSESDEKYRKLVLDAIVTFVKTRSPKSDDSPNFVKINRIHPLVYTELSTTATIKDPLFANELKFWSQLTNDYDFDIIRGIHKKSLRLRTEL</sequence>
<name>A0A811L9U5_9BILA</name>
<dbReference type="PANTHER" id="PTHR44590:SF3">
    <property type="entry name" value="CARBOXYLESTERASE TYPE B DOMAIN-CONTAINING PROTEIN"/>
    <property type="match status" value="1"/>
</dbReference>
<comment type="caution">
    <text evidence="2">The sequence shown here is derived from an EMBL/GenBank/DDBJ whole genome shotgun (WGS) entry which is preliminary data.</text>
</comment>
<dbReference type="PANTHER" id="PTHR44590">
    <property type="entry name" value="CARBOXYLIC ESTER HYDROLASE-RELATED"/>
    <property type="match status" value="1"/>
</dbReference>
<evidence type="ECO:0000313" key="2">
    <source>
        <dbReference type="EMBL" id="CAD5224981.1"/>
    </source>
</evidence>
<dbReference type="EMBL" id="CAJFCW020000005">
    <property type="protein sequence ID" value="CAG9120380.1"/>
    <property type="molecule type" value="Genomic_DNA"/>
</dbReference>
<evidence type="ECO:0000259" key="1">
    <source>
        <dbReference type="Pfam" id="PF00135"/>
    </source>
</evidence>
<protein>
    <recommendedName>
        <fullName evidence="1">Carboxylesterase type B domain-containing protein</fullName>
    </recommendedName>
</protein>